<dbReference type="PROSITE" id="PS50146">
    <property type="entry name" value="DAGK"/>
    <property type="match status" value="1"/>
</dbReference>
<dbReference type="Gene3D" id="3.40.50.10330">
    <property type="entry name" value="Probable inorganic polyphosphate/atp-NAD kinase, domain 1"/>
    <property type="match status" value="1"/>
</dbReference>
<name>F5XVQ8_RAMTT</name>
<dbReference type="InterPro" id="IPR050187">
    <property type="entry name" value="Lipid_Phosphate_FormReg"/>
</dbReference>
<gene>
    <name evidence="2" type="ordered locus">Rta_17310</name>
</gene>
<dbReference type="STRING" id="365046.Rta_17310"/>
<reference evidence="2 3" key="2">
    <citation type="journal article" date="2011" name="PLoS ONE">
        <title>The Cyst-Dividing Bacterium Ramlibacter tataouinensis TTB310 Genome Reveals a Well-Stocked Toolbox for Adaptation to a Desert Environment.</title>
        <authorList>
            <person name="De Luca G."/>
            <person name="Barakat M."/>
            <person name="Ortet P."/>
            <person name="Fochesato S."/>
            <person name="Jourlin-Castelli C."/>
            <person name="Ansaldi M."/>
            <person name="Py B."/>
            <person name="Fichant G."/>
            <person name="Coutinho P.M."/>
            <person name="Voulhoux R."/>
            <person name="Bastien O."/>
            <person name="Marechal E."/>
            <person name="Henrissat B."/>
            <person name="Quentin Y."/>
            <person name="Noirot P."/>
            <person name="Filloux A."/>
            <person name="Mejean V."/>
            <person name="Dubow M.S."/>
            <person name="Barras F."/>
            <person name="Barbe V."/>
            <person name="Weissenbach J."/>
            <person name="Mihalcescu I."/>
            <person name="Vermeglio A."/>
            <person name="Achouak W."/>
            <person name="Heulin T."/>
        </authorList>
    </citation>
    <scope>NUCLEOTIDE SEQUENCE [LARGE SCALE GENOMIC DNA]</scope>
    <source>
        <strain evidence="3">ATCC BAA-407 / DSM 14655 / LMG 21543 / TTB310</strain>
    </source>
</reference>
<dbReference type="HOGENOM" id="CLU_045532_5_0_4"/>
<dbReference type="Pfam" id="PF00781">
    <property type="entry name" value="DAGK_cat"/>
    <property type="match status" value="1"/>
</dbReference>
<dbReference type="eggNOG" id="COG1597">
    <property type="taxonomic scope" value="Bacteria"/>
</dbReference>
<protein>
    <recommendedName>
        <fullName evidence="1">DAGKc domain-containing protein</fullName>
    </recommendedName>
</protein>
<dbReference type="Gene3D" id="2.60.200.40">
    <property type="match status" value="1"/>
</dbReference>
<dbReference type="RefSeq" id="WP_013901053.1">
    <property type="nucleotide sequence ID" value="NC_015677.1"/>
</dbReference>
<dbReference type="KEGG" id="rta:Rta_17310"/>
<dbReference type="InterPro" id="IPR016064">
    <property type="entry name" value="NAD/diacylglycerol_kinase_sf"/>
</dbReference>
<evidence type="ECO:0000313" key="3">
    <source>
        <dbReference type="Proteomes" id="UP000008385"/>
    </source>
</evidence>
<dbReference type="PATRIC" id="fig|365046.3.peg.1764"/>
<dbReference type="GO" id="GO:0016301">
    <property type="term" value="F:kinase activity"/>
    <property type="evidence" value="ECO:0007669"/>
    <property type="project" value="InterPro"/>
</dbReference>
<dbReference type="OrthoDB" id="142078at2"/>
<keyword evidence="3" id="KW-1185">Reference proteome</keyword>
<dbReference type="SUPFAM" id="SSF111331">
    <property type="entry name" value="NAD kinase/diacylglycerol kinase-like"/>
    <property type="match status" value="1"/>
</dbReference>
<accession>F5XVQ8</accession>
<sequence>MLSTLPADLPDAPDAPLPSTAVGTFYILINPASGANDAQQKREALARVMQEAGCRWEFVPLDSPKALEAVSRAAAERAAREGGVLVAVGGDGTLATVAQAAWQQGCCFGVVPQGTFNYFGRTHGVPQEAEAAARALARAQPQPVQVAHVNGRLFLVNASLGLYPQLLQDREAYKSQLGRHRWVALLSGLVTLFEWRRQLVLEIDLEGQRTVLTTPTLFVGNNKLQFDRLGIEPAVADRVGEGCLAAIVLRPIGTWAMLGLLLRGALGRLGEAEQVRSYAFRTLDVRVRGMRRVKVAADGEVGIMTPPLRFEVASRPLMLMMPRPEDRVPVE</sequence>
<reference evidence="3" key="1">
    <citation type="submission" date="2006-01" db="EMBL/GenBank/DDBJ databases">
        <title>Genome of the cyst-dividing bacterium Ramlibacter tataouinensis.</title>
        <authorList>
            <person name="Barakat M."/>
            <person name="Ortet P."/>
            <person name="De Luca G."/>
            <person name="Jourlin-Castelli C."/>
            <person name="Ansaldi M."/>
            <person name="Py B."/>
            <person name="Fichant G."/>
            <person name="Coutinho P."/>
            <person name="Voulhoux R."/>
            <person name="Bastien O."/>
            <person name="Roy S."/>
            <person name="Marechal E."/>
            <person name="Henrissat B."/>
            <person name="Quentin Y."/>
            <person name="Noirot P."/>
            <person name="Filloux A."/>
            <person name="Mejean V."/>
            <person name="DuBow M."/>
            <person name="Barras F."/>
            <person name="Heulin T."/>
        </authorList>
    </citation>
    <scope>NUCLEOTIDE SEQUENCE [LARGE SCALE GENOMIC DNA]</scope>
    <source>
        <strain evidence="3">ATCC BAA-407 / DSM 14655 / LMG 21543 / TTB310</strain>
    </source>
</reference>
<dbReference type="PANTHER" id="PTHR12358:SF54">
    <property type="entry name" value="SPHINGOSINE KINASE RELATED PROTEIN"/>
    <property type="match status" value="1"/>
</dbReference>
<dbReference type="InterPro" id="IPR017438">
    <property type="entry name" value="ATP-NAD_kinase_N"/>
</dbReference>
<dbReference type="PANTHER" id="PTHR12358">
    <property type="entry name" value="SPHINGOSINE KINASE"/>
    <property type="match status" value="1"/>
</dbReference>
<dbReference type="EMBL" id="CP000245">
    <property type="protein sequence ID" value="AEG92821.1"/>
    <property type="molecule type" value="Genomic_DNA"/>
</dbReference>
<evidence type="ECO:0000259" key="1">
    <source>
        <dbReference type="PROSITE" id="PS50146"/>
    </source>
</evidence>
<proteinExistence type="predicted"/>
<organism evidence="2 3">
    <name type="scientific">Ramlibacter tataouinensis (strain ATCC BAA-407 / DSM 14655 / LMG 21543 / TTB310)</name>
    <dbReference type="NCBI Taxonomy" id="365046"/>
    <lineage>
        <taxon>Bacteria</taxon>
        <taxon>Pseudomonadati</taxon>
        <taxon>Pseudomonadota</taxon>
        <taxon>Betaproteobacteria</taxon>
        <taxon>Burkholderiales</taxon>
        <taxon>Comamonadaceae</taxon>
        <taxon>Ramlibacter</taxon>
    </lineage>
</organism>
<dbReference type="AlphaFoldDB" id="F5XVQ8"/>
<feature type="domain" description="DAGKc" evidence="1">
    <location>
        <begin position="20"/>
        <end position="153"/>
    </location>
</feature>
<dbReference type="Proteomes" id="UP000008385">
    <property type="component" value="Chromosome"/>
</dbReference>
<dbReference type="InterPro" id="IPR001206">
    <property type="entry name" value="Diacylglycerol_kinase_cat_dom"/>
</dbReference>
<evidence type="ECO:0000313" key="2">
    <source>
        <dbReference type="EMBL" id="AEG92821.1"/>
    </source>
</evidence>